<proteinExistence type="predicted"/>
<sequence>MKRIAKYAVAGAAMSAVVATPVLAEKASQLVDINGMFGRDAESALRDRGFAHISTHKNTMGYVYSYWWNESDDDCVQVEVYNGRVETIQDATDQDCGHHEGSNAAAAVGVVAGAAILGALLGHKSHHHDDGKHHDDYATEQQYDRGYQDGLHNASYHNYDRSDSYANGYEAGVEEREANLRHHKRRGGYSPTAQFNDLSGARASSGMDALEQRGFRQVDNFTSGNTRYSIQWRGQSQQCLQVTIADGRFYDIRDIGQHPNCRGR</sequence>
<dbReference type="KEGG" id="eli:ELI_01410"/>
<keyword evidence="3" id="KW-1185">Reference proteome</keyword>
<accession>Q2ND67</accession>
<feature type="signal peptide" evidence="1">
    <location>
        <begin position="1"/>
        <end position="24"/>
    </location>
</feature>
<dbReference type="EMBL" id="CP000157">
    <property type="protein sequence ID" value="ABC62374.1"/>
    <property type="molecule type" value="Genomic_DNA"/>
</dbReference>
<dbReference type="HOGENOM" id="CLU_1057022_0_0_5"/>
<dbReference type="AlphaFoldDB" id="Q2ND67"/>
<feature type="chain" id="PRO_5004213258" description="PepSY domain-containing protein" evidence="1">
    <location>
        <begin position="25"/>
        <end position="264"/>
    </location>
</feature>
<evidence type="ECO:0000313" key="2">
    <source>
        <dbReference type="EMBL" id="ABC62374.1"/>
    </source>
</evidence>
<gene>
    <name evidence="2" type="ordered locus">ELI_01410</name>
</gene>
<evidence type="ECO:0008006" key="4">
    <source>
        <dbReference type="Google" id="ProtNLM"/>
    </source>
</evidence>
<evidence type="ECO:0000313" key="3">
    <source>
        <dbReference type="Proteomes" id="UP000008808"/>
    </source>
</evidence>
<dbReference type="STRING" id="314225.ELI_01410"/>
<evidence type="ECO:0000256" key="1">
    <source>
        <dbReference type="SAM" id="SignalP"/>
    </source>
</evidence>
<dbReference type="eggNOG" id="ENOG5032UTB">
    <property type="taxonomic scope" value="Bacteria"/>
</dbReference>
<protein>
    <recommendedName>
        <fullName evidence="4">PepSY domain-containing protein</fullName>
    </recommendedName>
</protein>
<organism evidence="2 3">
    <name type="scientific">Erythrobacter litoralis (strain HTCC2594)</name>
    <dbReference type="NCBI Taxonomy" id="314225"/>
    <lineage>
        <taxon>Bacteria</taxon>
        <taxon>Pseudomonadati</taxon>
        <taxon>Pseudomonadota</taxon>
        <taxon>Alphaproteobacteria</taxon>
        <taxon>Sphingomonadales</taxon>
        <taxon>Erythrobacteraceae</taxon>
        <taxon>Erythrobacter/Porphyrobacter group</taxon>
        <taxon>Erythrobacter</taxon>
    </lineage>
</organism>
<dbReference type="RefSeq" id="WP_011413250.1">
    <property type="nucleotide sequence ID" value="NC_007722.1"/>
</dbReference>
<dbReference type="Proteomes" id="UP000008808">
    <property type="component" value="Chromosome"/>
</dbReference>
<reference evidence="3" key="1">
    <citation type="journal article" date="2009" name="J. Bacteriol.">
        <title>Complete genome sequence of Erythrobacter litoralis HTCC2594.</title>
        <authorList>
            <person name="Oh H.M."/>
            <person name="Giovannoni S.J."/>
            <person name="Ferriera S."/>
            <person name="Johnson J."/>
            <person name="Cho J.C."/>
        </authorList>
    </citation>
    <scope>NUCLEOTIDE SEQUENCE [LARGE SCALE GENOMIC DNA]</scope>
    <source>
        <strain evidence="3">HTCC2594</strain>
    </source>
</reference>
<keyword evidence="1" id="KW-0732">Signal</keyword>
<name>Q2ND67_ERYLH</name>
<dbReference type="OrthoDB" id="594865at2"/>